<evidence type="ECO:0000313" key="2">
    <source>
        <dbReference type="EMBL" id="CDS86331.1"/>
    </source>
</evidence>
<sequence>MKMPSLFWGFILTKWYVNYGATVLNTAIASGFILTKWYVNTYEKKKRGLGQRVLY</sequence>
<organism evidence="2">
    <name type="scientific">Clostridioides difficile</name>
    <name type="common">Peptoclostridium difficile</name>
    <dbReference type="NCBI Taxonomy" id="1496"/>
    <lineage>
        <taxon>Bacteria</taxon>
        <taxon>Bacillati</taxon>
        <taxon>Bacillota</taxon>
        <taxon>Clostridia</taxon>
        <taxon>Peptostreptococcales</taxon>
        <taxon>Peptostreptococcaceae</taxon>
        <taxon>Clostridioides</taxon>
    </lineage>
</organism>
<name>A0A069ADV0_CLODI</name>
<proteinExistence type="predicted"/>
<dbReference type="AlphaFoldDB" id="A0A069ADV0"/>
<dbReference type="EMBL" id="LK932392">
    <property type="protein sequence ID" value="CDS86331.1"/>
    <property type="molecule type" value="Genomic_DNA"/>
</dbReference>
<feature type="transmembrane region" description="Helical" evidence="1">
    <location>
        <begin position="16"/>
        <end position="39"/>
    </location>
</feature>
<keyword evidence="1" id="KW-1133">Transmembrane helix</keyword>
<accession>A0A069ADV0</accession>
<keyword evidence="1" id="KW-0812">Transmembrane</keyword>
<protein>
    <submittedName>
        <fullName evidence="2">Uncharacterized protein</fullName>
    </submittedName>
</protein>
<keyword evidence="1" id="KW-0472">Membrane</keyword>
<reference evidence="2" key="1">
    <citation type="submission" date="2014-07" db="EMBL/GenBank/DDBJ databases">
        <authorList>
            <person name="Monot Marc"/>
        </authorList>
    </citation>
    <scope>NUCLEOTIDE SEQUENCE</scope>
    <source>
        <strain evidence="2">7032994</strain>
    </source>
</reference>
<gene>
    <name evidence="2" type="ORF">BN1097_540345</name>
</gene>
<evidence type="ECO:0000256" key="1">
    <source>
        <dbReference type="SAM" id="Phobius"/>
    </source>
</evidence>